<dbReference type="RefSeq" id="WP_169496705.1">
    <property type="nucleotide sequence ID" value="NZ_JABBFZ010000002.1"/>
</dbReference>
<comment type="function">
    <text evidence="1 12">Catalyzes the hydrolysis of methenyl-H(4)MPT(+) to 5-formyl-H(4)MPT.</text>
</comment>
<evidence type="ECO:0000256" key="9">
    <source>
        <dbReference type="ARBA" id="ARBA00022801"/>
    </source>
</evidence>
<comment type="pathway">
    <text evidence="3 12">One-carbon metabolism; formaldehyde degradation; formate from formaldehyde (H(4)MPT route): step 3/5.</text>
</comment>
<evidence type="ECO:0000256" key="3">
    <source>
        <dbReference type="ARBA" id="ARBA00005087"/>
    </source>
</evidence>
<evidence type="ECO:0000256" key="4">
    <source>
        <dbReference type="ARBA" id="ARBA00006902"/>
    </source>
</evidence>
<dbReference type="HAMAP" id="MF_00486">
    <property type="entry name" value="McH"/>
    <property type="match status" value="1"/>
</dbReference>
<comment type="subcellular location">
    <subcellularLocation>
        <location evidence="2 12">Cytoplasm</location>
    </subcellularLocation>
</comment>
<dbReference type="CDD" id="cd00545">
    <property type="entry name" value="MCH"/>
    <property type="match status" value="1"/>
</dbReference>
<dbReference type="EMBL" id="JABBFZ010000002">
    <property type="protein sequence ID" value="NML30446.1"/>
    <property type="molecule type" value="Genomic_DNA"/>
</dbReference>
<dbReference type="EC" id="3.5.4.27" evidence="5 12"/>
<reference evidence="13 14" key="1">
    <citation type="submission" date="2020-04" db="EMBL/GenBank/DDBJ databases">
        <title>Paraburkholderia sp. G-4-1-8 isolated from soil.</title>
        <authorList>
            <person name="Dahal R.H."/>
        </authorList>
    </citation>
    <scope>NUCLEOTIDE SEQUENCE [LARGE SCALE GENOMIC DNA]</scope>
    <source>
        <strain evidence="13 14">G-4-1-8</strain>
    </source>
</reference>
<evidence type="ECO:0000313" key="13">
    <source>
        <dbReference type="EMBL" id="NML30446.1"/>
    </source>
</evidence>
<keyword evidence="14" id="KW-1185">Reference proteome</keyword>
<dbReference type="GO" id="GO:0006730">
    <property type="term" value="P:one-carbon metabolic process"/>
    <property type="evidence" value="ECO:0007669"/>
    <property type="project" value="UniProtKB-UniRule"/>
</dbReference>
<organism evidence="13 14">
    <name type="scientific">Paraburkholderia antibiotica</name>
    <dbReference type="NCBI Taxonomy" id="2728839"/>
    <lineage>
        <taxon>Bacteria</taxon>
        <taxon>Pseudomonadati</taxon>
        <taxon>Pseudomonadota</taxon>
        <taxon>Betaproteobacteria</taxon>
        <taxon>Burkholderiales</taxon>
        <taxon>Burkholderiaceae</taxon>
        <taxon>Paraburkholderia</taxon>
    </lineage>
</organism>
<evidence type="ECO:0000256" key="12">
    <source>
        <dbReference type="HAMAP-Rule" id="MF_00486"/>
    </source>
</evidence>
<dbReference type="Gene3D" id="3.30.1030.10">
    <property type="entry name" value="Methenyltetrahydromethanopterin Cyclohydrolase, Chain A, domain 2"/>
    <property type="match status" value="1"/>
</dbReference>
<evidence type="ECO:0000256" key="8">
    <source>
        <dbReference type="ARBA" id="ARBA00022563"/>
    </source>
</evidence>
<dbReference type="GO" id="GO:0005737">
    <property type="term" value="C:cytoplasm"/>
    <property type="evidence" value="ECO:0007669"/>
    <property type="project" value="UniProtKB-SubCell"/>
</dbReference>
<evidence type="ECO:0000256" key="5">
    <source>
        <dbReference type="ARBA" id="ARBA00012765"/>
    </source>
</evidence>
<dbReference type="GO" id="GO:0018759">
    <property type="term" value="F:methenyltetrahydromethanopterin cyclohydrolase activity"/>
    <property type="evidence" value="ECO:0007669"/>
    <property type="project" value="UniProtKB-UniRule"/>
</dbReference>
<evidence type="ECO:0000256" key="10">
    <source>
        <dbReference type="ARBA" id="ARBA00030468"/>
    </source>
</evidence>
<evidence type="ECO:0000313" key="14">
    <source>
        <dbReference type="Proteomes" id="UP000583127"/>
    </source>
</evidence>
<comment type="caution">
    <text evidence="13">The sequence shown here is derived from an EMBL/GenBank/DDBJ whole genome shotgun (WGS) entry which is preliminary data.</text>
</comment>
<comment type="similarity">
    <text evidence="4 12">Belongs to the MCH family.</text>
</comment>
<sequence length="357" mass="37443">MSASTPTPETSATHAANVAHEANAANAYDAPPSVNALSERLVARLVDHAARLGVAITRTEAGTVIADAGVAARGGIEAGVLIARICMGGLGRVALRANLDAAPLWPTMLEVSTSSPVLACLGSQYAGWSLAATKEQTGGKKFFSLGSGPARALAVKEPLFTELDYHDRHARGALVLEVDRLPPQVVIDKVLHDCGLAPDQLTLIVTPTQSLAGTVQVVARVVEVALHKVHVLGVPLDEVIEASGSAPLPPPAPDGIQAMGRTNDAILYGGRVHLTVRHDEVARGLADDLPAANSRDYGRPFADIFTSFNFDFYQIDPALFAPAEVWVSSLESGATYHGGRLDGALLQDQWGGRPDAR</sequence>
<dbReference type="AlphaFoldDB" id="A0A7X9X2Y9"/>
<keyword evidence="9 12" id="KW-0378">Hydrolase</keyword>
<keyword evidence="7 12" id="KW-0963">Cytoplasm</keyword>
<dbReference type="Pfam" id="PF02289">
    <property type="entry name" value="MCH"/>
    <property type="match status" value="1"/>
</dbReference>
<dbReference type="InterPro" id="IPR003209">
    <property type="entry name" value="METHMP_CycHdrlase"/>
</dbReference>
<dbReference type="SUPFAM" id="SSF56199">
    <property type="entry name" value="Methenyltetrahydromethanopterin cyclohydrolase"/>
    <property type="match status" value="1"/>
</dbReference>
<evidence type="ECO:0000256" key="7">
    <source>
        <dbReference type="ARBA" id="ARBA00022490"/>
    </source>
</evidence>
<proteinExistence type="inferred from homology"/>
<protein>
    <recommendedName>
        <fullName evidence="6 12">Methenyltetrahydromethanopterin cyclohydrolase</fullName>
        <ecNumber evidence="5 12">3.5.4.27</ecNumber>
    </recommendedName>
    <alternativeName>
        <fullName evidence="10 12">Methenyl-H4MPT cyclohydrolase</fullName>
    </alternativeName>
</protein>
<gene>
    <name evidence="12" type="primary">mch</name>
    <name evidence="13" type="ORF">HHL14_06335</name>
</gene>
<evidence type="ECO:0000256" key="2">
    <source>
        <dbReference type="ARBA" id="ARBA00004496"/>
    </source>
</evidence>
<dbReference type="Gene3D" id="3.10.340.11">
    <property type="entry name" value="Methenyltetrahydromethanopterin Cyclohydrolase, Chain A, domain 1"/>
    <property type="match status" value="1"/>
</dbReference>
<comment type="catalytic activity">
    <reaction evidence="11 12">
        <text>5,10-methenyl-5,6,7,8-tetrahydromethanopterin + H2O = N(5)-formyl-5,6,7,8-tetrahydromethanopterin + H(+)</text>
        <dbReference type="Rhea" id="RHEA:19053"/>
        <dbReference type="ChEBI" id="CHEBI:15377"/>
        <dbReference type="ChEBI" id="CHEBI:15378"/>
        <dbReference type="ChEBI" id="CHEBI:58018"/>
        <dbReference type="ChEBI" id="CHEBI:58337"/>
        <dbReference type="EC" id="3.5.4.27"/>
    </reaction>
</comment>
<name>A0A7X9X2Y9_9BURK</name>
<evidence type="ECO:0000256" key="11">
    <source>
        <dbReference type="ARBA" id="ARBA00048684"/>
    </source>
</evidence>
<dbReference type="UniPathway" id="UPA00562">
    <property type="reaction ID" value="UER00703"/>
</dbReference>
<dbReference type="GO" id="GO:0046294">
    <property type="term" value="P:formaldehyde catabolic process"/>
    <property type="evidence" value="ECO:0007669"/>
    <property type="project" value="UniProtKB-UniRule"/>
</dbReference>
<dbReference type="Proteomes" id="UP000583127">
    <property type="component" value="Unassembled WGS sequence"/>
</dbReference>
<dbReference type="NCBIfam" id="TIGR03120">
    <property type="entry name" value="one_C_mch"/>
    <property type="match status" value="1"/>
</dbReference>
<accession>A0A7X9X2Y9</accession>
<keyword evidence="8 12" id="KW-0554">One-carbon metabolism</keyword>
<evidence type="ECO:0000256" key="6">
    <source>
        <dbReference type="ARBA" id="ARBA00020597"/>
    </source>
</evidence>
<evidence type="ECO:0000256" key="1">
    <source>
        <dbReference type="ARBA" id="ARBA00004058"/>
    </source>
</evidence>